<dbReference type="EMBL" id="WJXA01000013">
    <property type="protein sequence ID" value="KAF7119598.1"/>
    <property type="molecule type" value="Genomic_DNA"/>
</dbReference>
<comment type="caution">
    <text evidence="1">The sequence shown here is derived from an EMBL/GenBank/DDBJ whole genome shotgun (WGS) entry which is preliminary data.</text>
</comment>
<evidence type="ECO:0000313" key="1">
    <source>
        <dbReference type="EMBL" id="KAF7119598.1"/>
    </source>
</evidence>
<accession>A0A834G4R7</accession>
<dbReference type="GO" id="GO:0000470">
    <property type="term" value="P:maturation of LSU-rRNA"/>
    <property type="evidence" value="ECO:0007669"/>
    <property type="project" value="TreeGrafter"/>
</dbReference>
<dbReference type="InterPro" id="IPR007174">
    <property type="entry name" value="Las1"/>
</dbReference>
<dbReference type="PANTHER" id="PTHR15002">
    <property type="entry name" value="RIBOSOMAL BIOGENESIS PROTEIN LAS1L"/>
    <property type="match status" value="1"/>
</dbReference>
<dbReference type="GO" id="GO:0004519">
    <property type="term" value="F:endonuclease activity"/>
    <property type="evidence" value="ECO:0007669"/>
    <property type="project" value="InterPro"/>
</dbReference>
<protein>
    <submittedName>
        <fullName evidence="1">Uncharacterized protein</fullName>
    </submittedName>
</protein>
<name>A0A834G4R7_RHOSS</name>
<dbReference type="PANTHER" id="PTHR15002:SF0">
    <property type="entry name" value="RIBOSOMAL BIOGENESIS PROTEIN LAS1L"/>
    <property type="match status" value="1"/>
</dbReference>
<dbReference type="GO" id="GO:0030687">
    <property type="term" value="C:preribosome, large subunit precursor"/>
    <property type="evidence" value="ECO:0007669"/>
    <property type="project" value="TreeGrafter"/>
</dbReference>
<dbReference type="AlphaFoldDB" id="A0A834G4R7"/>
<organism evidence="1 2">
    <name type="scientific">Rhododendron simsii</name>
    <name type="common">Sims's rhododendron</name>
    <dbReference type="NCBI Taxonomy" id="118357"/>
    <lineage>
        <taxon>Eukaryota</taxon>
        <taxon>Viridiplantae</taxon>
        <taxon>Streptophyta</taxon>
        <taxon>Embryophyta</taxon>
        <taxon>Tracheophyta</taxon>
        <taxon>Spermatophyta</taxon>
        <taxon>Magnoliopsida</taxon>
        <taxon>eudicotyledons</taxon>
        <taxon>Gunneridae</taxon>
        <taxon>Pentapetalae</taxon>
        <taxon>asterids</taxon>
        <taxon>Ericales</taxon>
        <taxon>Ericaceae</taxon>
        <taxon>Ericoideae</taxon>
        <taxon>Rhodoreae</taxon>
        <taxon>Rhododendron</taxon>
    </lineage>
</organism>
<dbReference type="SUPFAM" id="SSF48371">
    <property type="entry name" value="ARM repeat"/>
    <property type="match status" value="1"/>
</dbReference>
<keyword evidence="2" id="KW-1185">Reference proteome</keyword>
<proteinExistence type="predicted"/>
<dbReference type="OrthoDB" id="10263222at2759"/>
<reference evidence="1" key="1">
    <citation type="submission" date="2019-11" db="EMBL/GenBank/DDBJ databases">
        <authorList>
            <person name="Liu Y."/>
            <person name="Hou J."/>
            <person name="Li T.-Q."/>
            <person name="Guan C.-H."/>
            <person name="Wu X."/>
            <person name="Wu H.-Z."/>
            <person name="Ling F."/>
            <person name="Zhang R."/>
            <person name="Shi X.-G."/>
            <person name="Ren J.-P."/>
            <person name="Chen E.-F."/>
            <person name="Sun J.-M."/>
        </authorList>
    </citation>
    <scope>NUCLEOTIDE SEQUENCE</scope>
    <source>
        <strain evidence="1">Adult_tree_wgs_1</strain>
        <tissue evidence="1">Leaves</tissue>
    </source>
</reference>
<dbReference type="Proteomes" id="UP000626092">
    <property type="component" value="Unassembled WGS sequence"/>
</dbReference>
<evidence type="ECO:0000313" key="2">
    <source>
        <dbReference type="Proteomes" id="UP000626092"/>
    </source>
</evidence>
<gene>
    <name evidence="1" type="ORF">RHSIM_Rhsim13G0207500</name>
</gene>
<dbReference type="GO" id="GO:0090730">
    <property type="term" value="C:Las1 complex"/>
    <property type="evidence" value="ECO:0007669"/>
    <property type="project" value="InterPro"/>
</dbReference>
<dbReference type="InterPro" id="IPR016024">
    <property type="entry name" value="ARM-type_fold"/>
</dbReference>
<sequence length="354" mass="38818">MAAPELIQLQQEEVVAVLDDHDLNPLDNLISQLMSNSNEQHSEAELIYGLCKQEDPNTLTIKLAQILQNSHNAAAVNQIERLSDLVEWLVTTLKGLKSIPRKDSSSLTEGCSSEKSFPKATLLRLLRKALLVSSHSNTQLRNSALLLAHMIGNSSLVQKLRKLCLVGASNPVISEESSLIVSSKSDLVSNKADSLREAAANLEFIKNLLRMKSNGLKTSEGVSRNSNSWVVAKSWNSCPIGMLPCDIGSSGRLPVLDCDDDHKKVAKPLQSEEQRVPNEGTRKRGPDCDVEMLENLNFKKMRENEEALGLNGGDDDYTMTMSDGVKGCLMISGVWKKVGEEELRAMASAVRILV</sequence>
<dbReference type="GO" id="GO:0000460">
    <property type="term" value="P:maturation of 5.8S rRNA"/>
    <property type="evidence" value="ECO:0007669"/>
    <property type="project" value="TreeGrafter"/>
</dbReference>